<dbReference type="PANTHER" id="PTHR23501:SF33">
    <property type="entry name" value="MAJOR FACILITATOR SUPERFAMILY (MFS) PROFILE DOMAIN-CONTAINING PROTEIN"/>
    <property type="match status" value="1"/>
</dbReference>
<reference evidence="7" key="2">
    <citation type="journal article" date="2023" name="IMA Fungus">
        <title>Comparative genomic study of the Penicillium genus elucidates a diverse pangenome and 15 lateral gene transfer events.</title>
        <authorList>
            <person name="Petersen C."/>
            <person name="Sorensen T."/>
            <person name="Nielsen M.R."/>
            <person name="Sondergaard T.E."/>
            <person name="Sorensen J.L."/>
            <person name="Fitzpatrick D.A."/>
            <person name="Frisvad J.C."/>
            <person name="Nielsen K.L."/>
        </authorList>
    </citation>
    <scope>NUCLEOTIDE SEQUENCE</scope>
    <source>
        <strain evidence="7">IBT 30069</strain>
    </source>
</reference>
<dbReference type="GO" id="GO:0015174">
    <property type="term" value="F:basic amino acid transmembrane transporter activity"/>
    <property type="evidence" value="ECO:0007669"/>
    <property type="project" value="TreeGrafter"/>
</dbReference>
<comment type="subcellular location">
    <subcellularLocation>
        <location evidence="1">Membrane</location>
        <topology evidence="1">Multi-pass membrane protein</topology>
    </subcellularLocation>
</comment>
<proteinExistence type="predicted"/>
<evidence type="ECO:0008006" key="9">
    <source>
        <dbReference type="Google" id="ProtNLM"/>
    </source>
</evidence>
<keyword evidence="2 6" id="KW-0812">Transmembrane</keyword>
<feature type="transmembrane region" description="Helical" evidence="6">
    <location>
        <begin position="134"/>
        <end position="155"/>
    </location>
</feature>
<reference evidence="7" key="1">
    <citation type="submission" date="2022-11" db="EMBL/GenBank/DDBJ databases">
        <authorList>
            <person name="Petersen C."/>
        </authorList>
    </citation>
    <scope>NUCLEOTIDE SEQUENCE</scope>
    <source>
        <strain evidence="7">IBT 30069</strain>
    </source>
</reference>
<accession>A0A9W9FXW8</accession>
<dbReference type="GO" id="GO:0000329">
    <property type="term" value="C:fungal-type vacuole membrane"/>
    <property type="evidence" value="ECO:0007669"/>
    <property type="project" value="TreeGrafter"/>
</dbReference>
<organism evidence="7 8">
    <name type="scientific">Penicillium angulare</name>
    <dbReference type="NCBI Taxonomy" id="116970"/>
    <lineage>
        <taxon>Eukaryota</taxon>
        <taxon>Fungi</taxon>
        <taxon>Dikarya</taxon>
        <taxon>Ascomycota</taxon>
        <taxon>Pezizomycotina</taxon>
        <taxon>Eurotiomycetes</taxon>
        <taxon>Eurotiomycetidae</taxon>
        <taxon>Eurotiales</taxon>
        <taxon>Aspergillaceae</taxon>
        <taxon>Penicillium</taxon>
    </lineage>
</organism>
<dbReference type="SUPFAM" id="SSF103473">
    <property type="entry name" value="MFS general substrate transporter"/>
    <property type="match status" value="1"/>
</dbReference>
<evidence type="ECO:0000313" key="7">
    <source>
        <dbReference type="EMBL" id="KAJ5108519.1"/>
    </source>
</evidence>
<gene>
    <name evidence="7" type="ORF">N7456_005194</name>
</gene>
<evidence type="ECO:0000256" key="3">
    <source>
        <dbReference type="ARBA" id="ARBA00022989"/>
    </source>
</evidence>
<evidence type="ECO:0000256" key="5">
    <source>
        <dbReference type="SAM" id="MobiDB-lite"/>
    </source>
</evidence>
<dbReference type="Gene3D" id="1.20.1250.20">
    <property type="entry name" value="MFS general substrate transporter like domains"/>
    <property type="match status" value="2"/>
</dbReference>
<dbReference type="EMBL" id="JAPQKH010000003">
    <property type="protein sequence ID" value="KAJ5108519.1"/>
    <property type="molecule type" value="Genomic_DNA"/>
</dbReference>
<dbReference type="PANTHER" id="PTHR23501">
    <property type="entry name" value="MAJOR FACILITATOR SUPERFAMILY"/>
    <property type="match status" value="1"/>
</dbReference>
<feature type="transmembrane region" description="Helical" evidence="6">
    <location>
        <begin position="70"/>
        <end position="90"/>
    </location>
</feature>
<keyword evidence="4 6" id="KW-0472">Membrane</keyword>
<feature type="transmembrane region" description="Helical" evidence="6">
    <location>
        <begin position="175"/>
        <end position="196"/>
    </location>
</feature>
<sequence length="217" mass="23311">MVGYSGGGAIGGTLYTWVGWRWSFLLHVPIVLACALTTVLQLPKDTPTDRQSTPVNTQGQKEESPDTEKLDYIGISLLVCAIVTALMMVQVFQADEIPENKLYFTIALGSVSLLLGIAFCIYEMCWAETPLIPLSFMLSSKTGVICAVQILTMIADMSFASAVSEYFVRTKGFSMAAASACLAPAGLGGAVGGILAGKYIQRFERKALVHIHHLPEG</sequence>
<comment type="caution">
    <text evidence="7">The sequence shown here is derived from an EMBL/GenBank/DDBJ whole genome shotgun (WGS) entry which is preliminary data.</text>
</comment>
<dbReference type="InterPro" id="IPR036259">
    <property type="entry name" value="MFS_trans_sf"/>
</dbReference>
<evidence type="ECO:0000256" key="6">
    <source>
        <dbReference type="SAM" id="Phobius"/>
    </source>
</evidence>
<feature type="transmembrane region" description="Helical" evidence="6">
    <location>
        <begin position="20"/>
        <end position="42"/>
    </location>
</feature>
<dbReference type="Proteomes" id="UP001149165">
    <property type="component" value="Unassembled WGS sequence"/>
</dbReference>
<evidence type="ECO:0000256" key="1">
    <source>
        <dbReference type="ARBA" id="ARBA00004141"/>
    </source>
</evidence>
<evidence type="ECO:0000256" key="2">
    <source>
        <dbReference type="ARBA" id="ARBA00022692"/>
    </source>
</evidence>
<dbReference type="Pfam" id="PF07690">
    <property type="entry name" value="MFS_1"/>
    <property type="match status" value="1"/>
</dbReference>
<dbReference type="OrthoDB" id="6770063at2759"/>
<keyword evidence="8" id="KW-1185">Reference proteome</keyword>
<protein>
    <recommendedName>
        <fullName evidence="9">Major facilitator superfamily (MFS) profile domain-containing protein</fullName>
    </recommendedName>
</protein>
<feature type="compositionally biased region" description="Polar residues" evidence="5">
    <location>
        <begin position="49"/>
        <end position="59"/>
    </location>
</feature>
<name>A0A9W9FXW8_9EURO</name>
<evidence type="ECO:0000313" key="8">
    <source>
        <dbReference type="Proteomes" id="UP001149165"/>
    </source>
</evidence>
<dbReference type="AlphaFoldDB" id="A0A9W9FXW8"/>
<feature type="transmembrane region" description="Helical" evidence="6">
    <location>
        <begin position="102"/>
        <end position="122"/>
    </location>
</feature>
<dbReference type="InterPro" id="IPR011701">
    <property type="entry name" value="MFS"/>
</dbReference>
<feature type="region of interest" description="Disordered" evidence="5">
    <location>
        <begin position="45"/>
        <end position="65"/>
    </location>
</feature>
<keyword evidence="3 6" id="KW-1133">Transmembrane helix</keyword>
<evidence type="ECO:0000256" key="4">
    <source>
        <dbReference type="ARBA" id="ARBA00023136"/>
    </source>
</evidence>